<name>A0A2N9W231_9HYPH</name>
<dbReference type="RefSeq" id="WP_099998556.1">
    <property type="nucleotide sequence ID" value="NZ_CP017940.1"/>
</dbReference>
<keyword evidence="2" id="KW-1185">Reference proteome</keyword>
<reference evidence="1 2" key="1">
    <citation type="journal article" date="2017" name="Int J Environ Stud">
        <title>Does the Miocene-Pliocene relict legume Oxytropis triphylla form nitrogen-fixing nodules with a combination of bacterial strains?</title>
        <authorList>
            <person name="Safronova V."/>
            <person name="Belimov A."/>
            <person name="Sazanova A."/>
            <person name="Kuznetsova I."/>
            <person name="Popova J."/>
            <person name="Andronov E."/>
            <person name="Verkhozina A."/>
            <person name="Tikhonovich I."/>
        </authorList>
    </citation>
    <scope>NUCLEOTIDE SEQUENCE [LARGE SCALE GENOMIC DNA]</scope>
    <source>
        <strain evidence="1 2">Tri-38</strain>
    </source>
</reference>
<dbReference type="EMBL" id="MZMT01000014">
    <property type="protein sequence ID" value="PIO45799.1"/>
    <property type="molecule type" value="Genomic_DNA"/>
</dbReference>
<dbReference type="KEGG" id="pht:BLM14_05985"/>
<organism evidence="1 2">
    <name type="scientific">Phyllobacterium zundukense</name>
    <dbReference type="NCBI Taxonomy" id="1867719"/>
    <lineage>
        <taxon>Bacteria</taxon>
        <taxon>Pseudomonadati</taxon>
        <taxon>Pseudomonadota</taxon>
        <taxon>Alphaproteobacteria</taxon>
        <taxon>Hyphomicrobiales</taxon>
        <taxon>Phyllobacteriaceae</taxon>
        <taxon>Phyllobacterium</taxon>
    </lineage>
</organism>
<evidence type="ECO:0000313" key="2">
    <source>
        <dbReference type="Proteomes" id="UP000232163"/>
    </source>
</evidence>
<evidence type="ECO:0000313" key="1">
    <source>
        <dbReference type="EMBL" id="PIO45799.1"/>
    </source>
</evidence>
<dbReference type="Proteomes" id="UP000232163">
    <property type="component" value="Unassembled WGS sequence"/>
</dbReference>
<proteinExistence type="predicted"/>
<comment type="caution">
    <text evidence="1">The sequence shown here is derived from an EMBL/GenBank/DDBJ whole genome shotgun (WGS) entry which is preliminary data.</text>
</comment>
<protein>
    <submittedName>
        <fullName evidence="1">Uncharacterized protein</fullName>
    </submittedName>
</protein>
<dbReference type="AlphaFoldDB" id="A0A2N9W231"/>
<sequence>MWRAGLFIERLSWIGLGFSRCVDNRADGEYRVQQEPTDKSGEPGSFAIEFPLDPNDEFRFTDITINHSVSSEEFPFKAIHGHHADYGEVYLMSSLEAGIIIYNGDIGSGPSNDIPTLVIVHDDNQTPARLLSNIDPMFVILPSMPPSKKGEMERGVCVTTSPLKLG</sequence>
<gene>
    <name evidence="1" type="ORF">B5P45_04445</name>
</gene>
<accession>A0A2N9W231</accession>